<dbReference type="SUPFAM" id="SSF51126">
    <property type="entry name" value="Pectin lyase-like"/>
    <property type="match status" value="1"/>
</dbReference>
<name>A0A2H3KX44_9CHLR</name>
<proteinExistence type="predicted"/>
<dbReference type="Gene3D" id="2.160.20.10">
    <property type="entry name" value="Single-stranded right-handed beta-helix, Pectin lyase-like"/>
    <property type="match status" value="1"/>
</dbReference>
<dbReference type="InterPro" id="IPR039448">
    <property type="entry name" value="Beta_helix"/>
</dbReference>
<organism evidence="2 3">
    <name type="scientific">Candidatus Chloroploca asiatica</name>
    <dbReference type="NCBI Taxonomy" id="1506545"/>
    <lineage>
        <taxon>Bacteria</taxon>
        <taxon>Bacillati</taxon>
        <taxon>Chloroflexota</taxon>
        <taxon>Chloroflexia</taxon>
        <taxon>Chloroflexales</taxon>
        <taxon>Chloroflexineae</taxon>
        <taxon>Oscillochloridaceae</taxon>
        <taxon>Candidatus Chloroploca</taxon>
    </lineage>
</organism>
<dbReference type="SMART" id="SM00710">
    <property type="entry name" value="PbH1"/>
    <property type="match status" value="5"/>
</dbReference>
<evidence type="ECO:0000313" key="2">
    <source>
        <dbReference type="EMBL" id="PDV99980.1"/>
    </source>
</evidence>
<sequence>MQFPAGNIEVSQLVLNDFPDRIALRGMGRSITTLHFQPSPGEWGFQITYAGEGTKTFLTAGASGADTRLRVYDATGFSSNSVVKLIDYSTDMAGNGSWPYDPRPNLHNGEFLRIEQSKPISAMLHLVTPVQSSVEYEVHKTSLAEDVVEGALQLPVISAEEFYTGSSIVLLPVGSAPVLATVTGVGDDSILLSEPVPQEMNAGTEVFTHVQVELVDAIHGLHLADFSVRFNGVDARGMLVSNVQDFLIERIAIYGGSWAGIRLDNCLDGDISQFLIAEGDQTRETGSGYGLQTYGCQAVNIHDGIIREHRRAIDLSGLHPSRLVRVYDNLLEGSSRIAGSTVAGIHGTAEHCDFSNNLLVGGRNGGLILRGNFITVHGNRFVGTHLAAIVIADGAYVTVSNNTVEGMKRWNVDSGGRWVGQFIRLRSQRAVQLISRGNTTFLESAHIRVENNVANARVWVMDDIVFRSGAPGEQAIVDIQAGSQIRLSLNSNAVNYDSLIIGEGDVFPEWDQVIWPSEQ</sequence>
<comment type="caution">
    <text evidence="2">The sequence shown here is derived from an EMBL/GenBank/DDBJ whole genome shotgun (WGS) entry which is preliminary data.</text>
</comment>
<reference evidence="2 3" key="1">
    <citation type="submission" date="2016-05" db="EMBL/GenBank/DDBJ databases">
        <authorList>
            <person name="Lavstsen T."/>
            <person name="Jespersen J.S."/>
        </authorList>
    </citation>
    <scope>NUCLEOTIDE SEQUENCE [LARGE SCALE GENOMIC DNA]</scope>
    <source>
        <strain evidence="2 3">B7-9</strain>
    </source>
</reference>
<dbReference type="Pfam" id="PF13229">
    <property type="entry name" value="Beta_helix"/>
    <property type="match status" value="1"/>
</dbReference>
<dbReference type="Proteomes" id="UP000220922">
    <property type="component" value="Unassembled WGS sequence"/>
</dbReference>
<dbReference type="InterPro" id="IPR006626">
    <property type="entry name" value="PbH1"/>
</dbReference>
<evidence type="ECO:0000313" key="3">
    <source>
        <dbReference type="Proteomes" id="UP000220922"/>
    </source>
</evidence>
<evidence type="ECO:0000259" key="1">
    <source>
        <dbReference type="Pfam" id="PF13229"/>
    </source>
</evidence>
<gene>
    <name evidence="2" type="ORF">A9Q02_11135</name>
</gene>
<dbReference type="AlphaFoldDB" id="A0A2H3KX44"/>
<keyword evidence="3" id="KW-1185">Reference proteome</keyword>
<feature type="domain" description="Right handed beta helix" evidence="1">
    <location>
        <begin position="237"/>
        <end position="404"/>
    </location>
</feature>
<protein>
    <recommendedName>
        <fullName evidence="1">Right handed beta helix domain-containing protein</fullName>
    </recommendedName>
</protein>
<dbReference type="InterPro" id="IPR012334">
    <property type="entry name" value="Pectin_lyas_fold"/>
</dbReference>
<dbReference type="InterPro" id="IPR011050">
    <property type="entry name" value="Pectin_lyase_fold/virulence"/>
</dbReference>
<dbReference type="EMBL" id="LYXE01000062">
    <property type="protein sequence ID" value="PDV99980.1"/>
    <property type="molecule type" value="Genomic_DNA"/>
</dbReference>
<accession>A0A2H3KX44</accession>